<dbReference type="SMART" id="SM00075">
    <property type="entry name" value="HYDRO"/>
    <property type="match status" value="1"/>
</dbReference>
<gene>
    <name evidence="7" type="ORF">D9613_010572</name>
</gene>
<feature type="signal peptide" evidence="6">
    <location>
        <begin position="1"/>
        <end position="19"/>
    </location>
</feature>
<comment type="caution">
    <text evidence="7">The sequence shown here is derived from an EMBL/GenBank/DDBJ whole genome shotgun (WGS) entry which is preliminary data.</text>
</comment>
<evidence type="ECO:0000256" key="6">
    <source>
        <dbReference type="RuleBase" id="RU365009"/>
    </source>
</evidence>
<keyword evidence="3 6" id="KW-0134">Cell wall</keyword>
<proteinExistence type="inferred from homology"/>
<dbReference type="Proteomes" id="UP000521872">
    <property type="component" value="Unassembled WGS sequence"/>
</dbReference>
<evidence type="ECO:0000256" key="4">
    <source>
        <dbReference type="ARBA" id="ARBA00022525"/>
    </source>
</evidence>
<dbReference type="Pfam" id="PF01185">
    <property type="entry name" value="Hydrophobin"/>
    <property type="match status" value="1"/>
</dbReference>
<evidence type="ECO:0000256" key="2">
    <source>
        <dbReference type="ARBA" id="ARBA00010446"/>
    </source>
</evidence>
<evidence type="ECO:0000313" key="7">
    <source>
        <dbReference type="EMBL" id="KAF4610235.1"/>
    </source>
</evidence>
<keyword evidence="6" id="KW-0732">Signal</keyword>
<dbReference type="InterPro" id="IPR001338">
    <property type="entry name" value="Class_I_Hydrophobin"/>
</dbReference>
<keyword evidence="5 6" id="KW-1015">Disulfide bond</keyword>
<dbReference type="GO" id="GO:0005199">
    <property type="term" value="F:structural constituent of cell wall"/>
    <property type="evidence" value="ECO:0007669"/>
    <property type="project" value="InterPro"/>
</dbReference>
<sequence length="132" mass="12947">MFSKLALFTAASMAMFVSAGLPSYGGSYGAPSYGGAPHHDQPSGDITNSCNSGPVQCCNQTFDAGSKESTFLHSAVGAVVGAVTAQAGVACNPITAIGVGSGGQCSSQPVCCTGNHMNGLVVVGCSPVNVNA</sequence>
<keyword evidence="8" id="KW-1185">Reference proteome</keyword>
<dbReference type="AlphaFoldDB" id="A0A8H4QFL8"/>
<dbReference type="GO" id="GO:0009277">
    <property type="term" value="C:fungal-type cell wall"/>
    <property type="evidence" value="ECO:0007669"/>
    <property type="project" value="InterPro"/>
</dbReference>
<feature type="chain" id="PRO_5034494564" description="Hydrophobin" evidence="6">
    <location>
        <begin position="20"/>
        <end position="132"/>
    </location>
</feature>
<comment type="similarity">
    <text evidence="2 6">Belongs to the fungal hydrophobin family.</text>
</comment>
<name>A0A8H4QFL8_9AGAR</name>
<reference evidence="7 8" key="1">
    <citation type="submission" date="2019-12" db="EMBL/GenBank/DDBJ databases">
        <authorList>
            <person name="Floudas D."/>
            <person name="Bentzer J."/>
            <person name="Ahren D."/>
            <person name="Johansson T."/>
            <person name="Persson P."/>
            <person name="Tunlid A."/>
        </authorList>
    </citation>
    <scope>NUCLEOTIDE SEQUENCE [LARGE SCALE GENOMIC DNA]</scope>
    <source>
        <strain evidence="7 8">CBS 102.39</strain>
    </source>
</reference>
<evidence type="ECO:0000313" key="8">
    <source>
        <dbReference type="Proteomes" id="UP000521872"/>
    </source>
</evidence>
<dbReference type="CDD" id="cd23507">
    <property type="entry name" value="hydrophobin_I"/>
    <property type="match status" value="1"/>
</dbReference>
<evidence type="ECO:0000256" key="1">
    <source>
        <dbReference type="ARBA" id="ARBA00004191"/>
    </source>
</evidence>
<accession>A0A8H4QFL8</accession>
<dbReference type="EMBL" id="JAACJL010000059">
    <property type="protein sequence ID" value="KAF4610235.1"/>
    <property type="molecule type" value="Genomic_DNA"/>
</dbReference>
<evidence type="ECO:0000256" key="5">
    <source>
        <dbReference type="ARBA" id="ARBA00023157"/>
    </source>
</evidence>
<protein>
    <recommendedName>
        <fullName evidence="6">Hydrophobin</fullName>
    </recommendedName>
</protein>
<organism evidence="7 8">
    <name type="scientific">Agrocybe pediades</name>
    <dbReference type="NCBI Taxonomy" id="84607"/>
    <lineage>
        <taxon>Eukaryota</taxon>
        <taxon>Fungi</taxon>
        <taxon>Dikarya</taxon>
        <taxon>Basidiomycota</taxon>
        <taxon>Agaricomycotina</taxon>
        <taxon>Agaricomycetes</taxon>
        <taxon>Agaricomycetidae</taxon>
        <taxon>Agaricales</taxon>
        <taxon>Agaricineae</taxon>
        <taxon>Strophariaceae</taxon>
        <taxon>Agrocybe</taxon>
    </lineage>
</organism>
<evidence type="ECO:0000256" key="3">
    <source>
        <dbReference type="ARBA" id="ARBA00022512"/>
    </source>
</evidence>
<comment type="subcellular location">
    <subcellularLocation>
        <location evidence="1 6">Secreted</location>
        <location evidence="1 6">Cell wall</location>
    </subcellularLocation>
</comment>
<keyword evidence="4 6" id="KW-0964">Secreted</keyword>